<dbReference type="GO" id="GO:0003676">
    <property type="term" value="F:nucleic acid binding"/>
    <property type="evidence" value="ECO:0007669"/>
    <property type="project" value="InterPro"/>
</dbReference>
<evidence type="ECO:0000313" key="8">
    <source>
        <dbReference type="Proteomes" id="UP000541558"/>
    </source>
</evidence>
<dbReference type="GO" id="GO:0004527">
    <property type="term" value="F:exonuclease activity"/>
    <property type="evidence" value="ECO:0007669"/>
    <property type="project" value="UniProtKB-KW"/>
</dbReference>
<dbReference type="InterPro" id="IPR012337">
    <property type="entry name" value="RNaseH-like_sf"/>
</dbReference>
<gene>
    <name evidence="7" type="ORF">D9611_003223</name>
</gene>
<name>A0A8H5C8A8_9AGAR</name>
<reference evidence="7 8" key="1">
    <citation type="journal article" date="2020" name="ISME J.">
        <title>Uncovering the hidden diversity of litter-decomposition mechanisms in mushroom-forming fungi.</title>
        <authorList>
            <person name="Floudas D."/>
            <person name="Bentzer J."/>
            <person name="Ahren D."/>
            <person name="Johansson T."/>
            <person name="Persson P."/>
            <person name="Tunlid A."/>
        </authorList>
    </citation>
    <scope>NUCLEOTIDE SEQUENCE [LARGE SCALE GENOMIC DNA]</scope>
    <source>
        <strain evidence="7 8">CBS 175.51</strain>
    </source>
</reference>
<dbReference type="PANTHER" id="PTHR12801:SF45">
    <property type="entry name" value="RNA EXONUCLEASE 4"/>
    <property type="match status" value="1"/>
</dbReference>
<evidence type="ECO:0000259" key="6">
    <source>
        <dbReference type="SMART" id="SM00479"/>
    </source>
</evidence>
<dbReference type="InterPro" id="IPR036397">
    <property type="entry name" value="RNaseH_sf"/>
</dbReference>
<evidence type="ECO:0000256" key="3">
    <source>
        <dbReference type="ARBA" id="ARBA00022801"/>
    </source>
</evidence>
<dbReference type="SMART" id="SM00479">
    <property type="entry name" value="EXOIII"/>
    <property type="match status" value="1"/>
</dbReference>
<dbReference type="GO" id="GO:0005634">
    <property type="term" value="C:nucleus"/>
    <property type="evidence" value="ECO:0007669"/>
    <property type="project" value="TreeGrafter"/>
</dbReference>
<keyword evidence="2" id="KW-0540">Nuclease</keyword>
<comment type="caution">
    <text evidence="7">The sequence shown here is derived from an EMBL/GenBank/DDBJ whole genome shotgun (WGS) entry which is preliminary data.</text>
</comment>
<evidence type="ECO:0000256" key="4">
    <source>
        <dbReference type="ARBA" id="ARBA00022839"/>
    </source>
</evidence>
<organism evidence="7 8">
    <name type="scientific">Ephemerocybe angulata</name>
    <dbReference type="NCBI Taxonomy" id="980116"/>
    <lineage>
        <taxon>Eukaryota</taxon>
        <taxon>Fungi</taxon>
        <taxon>Dikarya</taxon>
        <taxon>Basidiomycota</taxon>
        <taxon>Agaricomycotina</taxon>
        <taxon>Agaricomycetes</taxon>
        <taxon>Agaricomycetidae</taxon>
        <taxon>Agaricales</taxon>
        <taxon>Agaricineae</taxon>
        <taxon>Psathyrellaceae</taxon>
        <taxon>Ephemerocybe</taxon>
    </lineage>
</organism>
<dbReference type="PANTHER" id="PTHR12801">
    <property type="entry name" value="RNA EXONUCLEASE REXO1 / RECO3 FAMILY MEMBER-RELATED"/>
    <property type="match status" value="1"/>
</dbReference>
<dbReference type="EMBL" id="JAACJK010000057">
    <property type="protein sequence ID" value="KAF5337110.1"/>
    <property type="molecule type" value="Genomic_DNA"/>
</dbReference>
<keyword evidence="1" id="KW-0698">rRNA processing</keyword>
<protein>
    <recommendedName>
        <fullName evidence="6">Exonuclease domain-containing protein</fullName>
    </recommendedName>
</protein>
<dbReference type="InterPro" id="IPR047021">
    <property type="entry name" value="REXO1/3/4-like"/>
</dbReference>
<keyword evidence="4" id="KW-0269">Exonuclease</keyword>
<dbReference type="GO" id="GO:0006364">
    <property type="term" value="P:rRNA processing"/>
    <property type="evidence" value="ECO:0007669"/>
    <property type="project" value="UniProtKB-KW"/>
</dbReference>
<keyword evidence="3" id="KW-0378">Hydrolase</keyword>
<dbReference type="Proteomes" id="UP000541558">
    <property type="component" value="Unassembled WGS sequence"/>
</dbReference>
<keyword evidence="8" id="KW-1185">Reference proteome</keyword>
<feature type="domain" description="Exonuclease" evidence="6">
    <location>
        <begin position="55"/>
        <end position="208"/>
    </location>
</feature>
<evidence type="ECO:0000313" key="7">
    <source>
        <dbReference type="EMBL" id="KAF5337110.1"/>
    </source>
</evidence>
<proteinExistence type="predicted"/>
<dbReference type="SUPFAM" id="SSF53098">
    <property type="entry name" value="Ribonuclease H-like"/>
    <property type="match status" value="1"/>
</dbReference>
<sequence length="229" mass="25880">MYQCDGQLQHQHYAPYQRRVSSAASTGGYWQRGYEASSSVAIGSSSDAWNGSYSRPSASEVVPSARHRVTLVDYNGNTLLDTYVRPTYHITDYRSAQTGLDYSHLQAAPTFTQVQDAVARLIQNNILVGYRVWDFLSGIGLSHPAIDTRDMALYRPLRKRLKSRFLIELPTLVRWFIGKEIGRGYENSLEDGLSSMELYQACQTRFESVISSGAWPCDLPPISFARYFL</sequence>
<dbReference type="OrthoDB" id="8191639at2759"/>
<dbReference type="InterPro" id="IPR013520">
    <property type="entry name" value="Ribonucl_H"/>
</dbReference>
<dbReference type="AlphaFoldDB" id="A0A8H5C8A8"/>
<evidence type="ECO:0000256" key="2">
    <source>
        <dbReference type="ARBA" id="ARBA00022722"/>
    </source>
</evidence>
<comment type="function">
    <text evidence="5">Exoribonuclease involved in ribosome biosynthesis. Involved in the processing of ITS1, the internal transcribed spacer localized between the 18S and 5.8S rRNAs.</text>
</comment>
<evidence type="ECO:0000256" key="1">
    <source>
        <dbReference type="ARBA" id="ARBA00022552"/>
    </source>
</evidence>
<dbReference type="Gene3D" id="3.30.420.10">
    <property type="entry name" value="Ribonuclease H-like superfamily/Ribonuclease H"/>
    <property type="match status" value="1"/>
</dbReference>
<accession>A0A8H5C8A8</accession>
<evidence type="ECO:0000256" key="5">
    <source>
        <dbReference type="ARBA" id="ARBA00025599"/>
    </source>
</evidence>